<reference evidence="2" key="1">
    <citation type="submission" date="2018-06" db="EMBL/GenBank/DDBJ databases">
        <authorList>
            <person name="Zhirakovskaya E."/>
        </authorList>
    </citation>
    <scope>NUCLEOTIDE SEQUENCE</scope>
</reference>
<dbReference type="Gene3D" id="2.60.120.10">
    <property type="entry name" value="Jelly Rolls"/>
    <property type="match status" value="1"/>
</dbReference>
<dbReference type="InterPro" id="IPR011051">
    <property type="entry name" value="RmlC_Cupin_sf"/>
</dbReference>
<dbReference type="EMBL" id="UOFV01000097">
    <property type="protein sequence ID" value="VAW96752.1"/>
    <property type="molecule type" value="Genomic_DNA"/>
</dbReference>
<dbReference type="AlphaFoldDB" id="A0A3B1AA79"/>
<gene>
    <name evidence="2" type="ORF">MNBD_GAMMA19-1292</name>
</gene>
<organism evidence="2">
    <name type="scientific">hydrothermal vent metagenome</name>
    <dbReference type="NCBI Taxonomy" id="652676"/>
    <lineage>
        <taxon>unclassified sequences</taxon>
        <taxon>metagenomes</taxon>
        <taxon>ecological metagenomes</taxon>
    </lineage>
</organism>
<dbReference type="PANTHER" id="PTHR33271:SF22">
    <property type="entry name" value="OS04G0445200 PROTEIN"/>
    <property type="match status" value="1"/>
</dbReference>
<sequence length="91" mass="10519">MSQITIEHNVSPAKLDAMHVDSWATWHKEISVFDWTYDADEICYILEGEAVITPDEGESINIQRGDLVQFPAGMSCTWKIIEDMKKHYIFK</sequence>
<accession>A0A3B1AA79</accession>
<feature type="domain" description="(S)-ureidoglycine aminohydrolase cupin" evidence="1">
    <location>
        <begin position="18"/>
        <end position="88"/>
    </location>
</feature>
<protein>
    <recommendedName>
        <fullName evidence="1">(S)-ureidoglycine aminohydrolase cupin domain-containing protein</fullName>
    </recommendedName>
</protein>
<dbReference type="SUPFAM" id="SSF51182">
    <property type="entry name" value="RmlC-like cupins"/>
    <property type="match status" value="1"/>
</dbReference>
<dbReference type="InterPro" id="IPR014710">
    <property type="entry name" value="RmlC-like_jellyroll"/>
</dbReference>
<name>A0A3B1AA79_9ZZZZ</name>
<dbReference type="Pfam" id="PF05899">
    <property type="entry name" value="Cupin_3"/>
    <property type="match status" value="1"/>
</dbReference>
<dbReference type="CDD" id="cd02227">
    <property type="entry name" value="cupin_TM1112-like"/>
    <property type="match status" value="1"/>
</dbReference>
<dbReference type="PANTHER" id="PTHR33271">
    <property type="entry name" value="OS04G0445200 PROTEIN"/>
    <property type="match status" value="1"/>
</dbReference>
<evidence type="ECO:0000259" key="1">
    <source>
        <dbReference type="Pfam" id="PF05899"/>
    </source>
</evidence>
<proteinExistence type="predicted"/>
<evidence type="ECO:0000313" key="2">
    <source>
        <dbReference type="EMBL" id="VAW96752.1"/>
    </source>
</evidence>
<dbReference type="InterPro" id="IPR008579">
    <property type="entry name" value="UGlyAH_Cupin_dom"/>
</dbReference>